<dbReference type="AlphaFoldDB" id="A0A0A8X1X9"/>
<dbReference type="GO" id="GO:0006352">
    <property type="term" value="P:DNA-templated transcription initiation"/>
    <property type="evidence" value="ECO:0007669"/>
    <property type="project" value="InterPro"/>
</dbReference>
<reference evidence="9 10" key="1">
    <citation type="submission" date="2013-06" db="EMBL/GenBank/DDBJ databases">
        <title>Whole genome shotgun sequence of Bacillus selenatarsenatis SF-1.</title>
        <authorList>
            <person name="Kuroda M."/>
            <person name="Sei K."/>
            <person name="Yamashita M."/>
            <person name="Ike M."/>
        </authorList>
    </citation>
    <scope>NUCLEOTIDE SEQUENCE [LARGE SCALE GENOMIC DNA]</scope>
    <source>
        <strain evidence="9 10">SF-1</strain>
    </source>
</reference>
<dbReference type="NCBIfam" id="TIGR02937">
    <property type="entry name" value="sigma70-ECF"/>
    <property type="match status" value="1"/>
</dbReference>
<dbReference type="Pfam" id="PF08281">
    <property type="entry name" value="Sigma70_r4_2"/>
    <property type="match status" value="1"/>
</dbReference>
<name>A0A0A8X1X9_MESS1</name>
<accession>A0A0A8X1X9</accession>
<keyword evidence="3 6" id="KW-0731">Sigma factor</keyword>
<dbReference type="InterPro" id="IPR013325">
    <property type="entry name" value="RNA_pol_sigma_r2"/>
</dbReference>
<dbReference type="CDD" id="cd06171">
    <property type="entry name" value="Sigma70_r4"/>
    <property type="match status" value="1"/>
</dbReference>
<evidence type="ECO:0000256" key="4">
    <source>
        <dbReference type="ARBA" id="ARBA00023125"/>
    </source>
</evidence>
<dbReference type="InterPro" id="IPR013249">
    <property type="entry name" value="RNA_pol_sigma70_r4_t2"/>
</dbReference>
<dbReference type="PANTHER" id="PTHR43133:SF60">
    <property type="entry name" value="RNA POLYMERASE SIGMA FACTOR SIGV"/>
    <property type="match status" value="1"/>
</dbReference>
<dbReference type="InterPro" id="IPR007627">
    <property type="entry name" value="RNA_pol_sigma70_r2"/>
</dbReference>
<evidence type="ECO:0000256" key="3">
    <source>
        <dbReference type="ARBA" id="ARBA00023082"/>
    </source>
</evidence>
<comment type="similarity">
    <text evidence="1 6">Belongs to the sigma-70 factor family. ECF subfamily.</text>
</comment>
<dbReference type="Gene3D" id="1.10.1740.10">
    <property type="match status" value="1"/>
</dbReference>
<dbReference type="Gene3D" id="1.10.10.10">
    <property type="entry name" value="Winged helix-like DNA-binding domain superfamily/Winged helix DNA-binding domain"/>
    <property type="match status" value="1"/>
</dbReference>
<proteinExistence type="inferred from homology"/>
<gene>
    <name evidence="9" type="ORF">SAMD00020551_2045</name>
</gene>
<dbReference type="InterPro" id="IPR039425">
    <property type="entry name" value="RNA_pol_sigma-70-like"/>
</dbReference>
<evidence type="ECO:0000259" key="8">
    <source>
        <dbReference type="Pfam" id="PF08281"/>
    </source>
</evidence>
<dbReference type="GO" id="GO:0016987">
    <property type="term" value="F:sigma factor activity"/>
    <property type="evidence" value="ECO:0007669"/>
    <property type="project" value="UniProtKB-KW"/>
</dbReference>
<keyword evidence="4 6" id="KW-0238">DNA-binding</keyword>
<dbReference type="RefSeq" id="WP_052442145.1">
    <property type="nucleotide sequence ID" value="NZ_BASE01000044.1"/>
</dbReference>
<dbReference type="PANTHER" id="PTHR43133">
    <property type="entry name" value="RNA POLYMERASE ECF-TYPE SIGMA FACTO"/>
    <property type="match status" value="1"/>
</dbReference>
<evidence type="ECO:0000256" key="2">
    <source>
        <dbReference type="ARBA" id="ARBA00023015"/>
    </source>
</evidence>
<feature type="domain" description="RNA polymerase sigma factor 70 region 4 type 2" evidence="8">
    <location>
        <begin position="111"/>
        <end position="163"/>
    </location>
</feature>
<evidence type="ECO:0000256" key="1">
    <source>
        <dbReference type="ARBA" id="ARBA00010641"/>
    </source>
</evidence>
<sequence length="173" mass="20370">MAKIDFDELYRIHGKKLCQIAFSITKDRHLAEDVVQETFIKAYKKADTIIDTHKIGSWLAAIAARTAIDYLRAEKRRKWLPSDQSIMEQIFSDYDNNQSLEKEVEIILFKEEIQHMLYLLTSEYQQVLVLRFQYGLKEDEIACKLNIKSGTVKTRLHRARKQLKKVMSEKYPA</sequence>
<evidence type="ECO:0000313" key="10">
    <source>
        <dbReference type="Proteomes" id="UP000031014"/>
    </source>
</evidence>
<protein>
    <recommendedName>
        <fullName evidence="6">RNA polymerase sigma factor</fullName>
    </recommendedName>
</protein>
<dbReference type="SUPFAM" id="SSF88659">
    <property type="entry name" value="Sigma3 and sigma4 domains of RNA polymerase sigma factors"/>
    <property type="match status" value="1"/>
</dbReference>
<dbReference type="InterPro" id="IPR014284">
    <property type="entry name" value="RNA_pol_sigma-70_dom"/>
</dbReference>
<keyword evidence="10" id="KW-1185">Reference proteome</keyword>
<dbReference type="STRING" id="1321606.SAMD00020551_2045"/>
<dbReference type="InterPro" id="IPR036388">
    <property type="entry name" value="WH-like_DNA-bd_sf"/>
</dbReference>
<dbReference type="InterPro" id="IPR013324">
    <property type="entry name" value="RNA_pol_sigma_r3/r4-like"/>
</dbReference>
<dbReference type="EMBL" id="BASE01000044">
    <property type="protein sequence ID" value="GAM13898.1"/>
    <property type="molecule type" value="Genomic_DNA"/>
</dbReference>
<keyword evidence="5 6" id="KW-0804">Transcription</keyword>
<feature type="domain" description="RNA polymerase sigma-70 region 2" evidence="7">
    <location>
        <begin position="9"/>
        <end position="77"/>
    </location>
</feature>
<dbReference type="PROSITE" id="PS01063">
    <property type="entry name" value="SIGMA70_ECF"/>
    <property type="match status" value="1"/>
</dbReference>
<dbReference type="SUPFAM" id="SSF88946">
    <property type="entry name" value="Sigma2 domain of RNA polymerase sigma factors"/>
    <property type="match status" value="1"/>
</dbReference>
<evidence type="ECO:0000256" key="5">
    <source>
        <dbReference type="ARBA" id="ARBA00023163"/>
    </source>
</evidence>
<organism evidence="9 10">
    <name type="scientific">Mesobacillus selenatarsenatis (strain DSM 18680 / JCM 14380 / FERM P-15431 / SF-1)</name>
    <dbReference type="NCBI Taxonomy" id="1321606"/>
    <lineage>
        <taxon>Bacteria</taxon>
        <taxon>Bacillati</taxon>
        <taxon>Bacillota</taxon>
        <taxon>Bacilli</taxon>
        <taxon>Bacillales</taxon>
        <taxon>Bacillaceae</taxon>
        <taxon>Mesobacillus</taxon>
    </lineage>
</organism>
<dbReference type="Proteomes" id="UP000031014">
    <property type="component" value="Unassembled WGS sequence"/>
</dbReference>
<dbReference type="GO" id="GO:0003677">
    <property type="term" value="F:DNA binding"/>
    <property type="evidence" value="ECO:0007669"/>
    <property type="project" value="UniProtKB-KW"/>
</dbReference>
<evidence type="ECO:0000313" key="9">
    <source>
        <dbReference type="EMBL" id="GAM13898.1"/>
    </source>
</evidence>
<evidence type="ECO:0000256" key="6">
    <source>
        <dbReference type="RuleBase" id="RU000716"/>
    </source>
</evidence>
<keyword evidence="2 6" id="KW-0805">Transcription regulation</keyword>
<dbReference type="GO" id="GO:0006950">
    <property type="term" value="P:response to stress"/>
    <property type="evidence" value="ECO:0007669"/>
    <property type="project" value="UniProtKB-ARBA"/>
</dbReference>
<comment type="caution">
    <text evidence="9">The sequence shown here is derived from an EMBL/GenBank/DDBJ whole genome shotgun (WGS) entry which is preliminary data.</text>
</comment>
<dbReference type="Pfam" id="PF04542">
    <property type="entry name" value="Sigma70_r2"/>
    <property type="match status" value="1"/>
</dbReference>
<dbReference type="InterPro" id="IPR000838">
    <property type="entry name" value="RNA_pol_sigma70_ECF_CS"/>
</dbReference>
<evidence type="ECO:0000259" key="7">
    <source>
        <dbReference type="Pfam" id="PF04542"/>
    </source>
</evidence>